<dbReference type="RefSeq" id="WP_279246862.1">
    <property type="nucleotide sequence ID" value="NZ_SHNN01000004.1"/>
</dbReference>
<name>A0ABT3TKP6_9GAMM</name>
<gene>
    <name evidence="11" type="ORF">EYC98_18390</name>
</gene>
<evidence type="ECO:0000256" key="5">
    <source>
        <dbReference type="ARBA" id="ARBA00022827"/>
    </source>
</evidence>
<dbReference type="InterPro" id="IPR009100">
    <property type="entry name" value="AcylCoA_DH/oxidase_NM_dom_sf"/>
</dbReference>
<organism evidence="11 12">
    <name type="scientific">Candidatus Litorirhabdus singularis</name>
    <dbReference type="NCBI Taxonomy" id="2518993"/>
    <lineage>
        <taxon>Bacteria</taxon>
        <taxon>Pseudomonadati</taxon>
        <taxon>Pseudomonadota</taxon>
        <taxon>Gammaproteobacteria</taxon>
        <taxon>Cellvibrionales</taxon>
        <taxon>Halieaceae</taxon>
        <taxon>Candidatus Litorirhabdus</taxon>
    </lineage>
</organism>
<evidence type="ECO:0000256" key="1">
    <source>
        <dbReference type="ARBA" id="ARBA00001974"/>
    </source>
</evidence>
<evidence type="ECO:0000256" key="3">
    <source>
        <dbReference type="ARBA" id="ARBA00011738"/>
    </source>
</evidence>
<comment type="subunit">
    <text evidence="3">Homodimer.</text>
</comment>
<dbReference type="EMBL" id="SHNN01000004">
    <property type="protein sequence ID" value="MCX2982836.1"/>
    <property type="molecule type" value="Genomic_DNA"/>
</dbReference>
<feature type="domain" description="Acyl-CoA dehydrogenase/oxidase C-terminal" evidence="8">
    <location>
        <begin position="246"/>
        <end position="398"/>
    </location>
</feature>
<dbReference type="InterPro" id="IPR013786">
    <property type="entry name" value="AcylCoA_DH/ox_N"/>
</dbReference>
<dbReference type="InterPro" id="IPR036250">
    <property type="entry name" value="AcylCo_DH-like_C"/>
</dbReference>
<evidence type="ECO:0000259" key="8">
    <source>
        <dbReference type="Pfam" id="PF00441"/>
    </source>
</evidence>
<evidence type="ECO:0000259" key="9">
    <source>
        <dbReference type="Pfam" id="PF02770"/>
    </source>
</evidence>
<dbReference type="InterPro" id="IPR009075">
    <property type="entry name" value="AcylCo_DH/oxidase_C"/>
</dbReference>
<dbReference type="Pfam" id="PF02771">
    <property type="entry name" value="Acyl-CoA_dh_N"/>
    <property type="match status" value="1"/>
</dbReference>
<accession>A0ABT3TKP6</accession>
<dbReference type="Proteomes" id="UP001143362">
    <property type="component" value="Unassembled WGS sequence"/>
</dbReference>
<dbReference type="PANTHER" id="PTHR48083:SF13">
    <property type="entry name" value="ACYL-COA DEHYDROGENASE FAMILY MEMBER 11"/>
    <property type="match status" value="1"/>
</dbReference>
<dbReference type="Gene3D" id="2.40.110.10">
    <property type="entry name" value="Butyryl-CoA Dehydrogenase, subunit A, domain 2"/>
    <property type="match status" value="1"/>
</dbReference>
<dbReference type="SUPFAM" id="SSF56645">
    <property type="entry name" value="Acyl-CoA dehydrogenase NM domain-like"/>
    <property type="match status" value="1"/>
</dbReference>
<dbReference type="InterPro" id="IPR006091">
    <property type="entry name" value="Acyl-CoA_Oxase/DH_mid-dom"/>
</dbReference>
<dbReference type="InterPro" id="IPR046373">
    <property type="entry name" value="Acyl-CoA_Oxase/DH_mid-dom_sf"/>
</dbReference>
<comment type="caution">
    <text evidence="11">The sequence shown here is derived from an EMBL/GenBank/DDBJ whole genome shotgun (WGS) entry which is preliminary data.</text>
</comment>
<dbReference type="InterPro" id="IPR050741">
    <property type="entry name" value="Acyl-CoA_dehydrogenase"/>
</dbReference>
<protein>
    <submittedName>
        <fullName evidence="11">Acyl-CoA dehydrogenase</fullName>
    </submittedName>
</protein>
<evidence type="ECO:0000259" key="10">
    <source>
        <dbReference type="Pfam" id="PF02771"/>
    </source>
</evidence>
<keyword evidence="12" id="KW-1185">Reference proteome</keyword>
<feature type="domain" description="Acyl-CoA oxidase/dehydrogenase middle" evidence="9">
    <location>
        <begin position="135"/>
        <end position="214"/>
    </location>
</feature>
<evidence type="ECO:0000256" key="7">
    <source>
        <dbReference type="RuleBase" id="RU362125"/>
    </source>
</evidence>
<dbReference type="Gene3D" id="1.20.140.10">
    <property type="entry name" value="Butyryl-CoA Dehydrogenase, subunit A, domain 3"/>
    <property type="match status" value="1"/>
</dbReference>
<evidence type="ECO:0000256" key="2">
    <source>
        <dbReference type="ARBA" id="ARBA00009347"/>
    </source>
</evidence>
<dbReference type="PANTHER" id="PTHR48083">
    <property type="entry name" value="MEDIUM-CHAIN SPECIFIC ACYL-COA DEHYDROGENASE, MITOCHONDRIAL-RELATED"/>
    <property type="match status" value="1"/>
</dbReference>
<dbReference type="Gene3D" id="1.10.540.10">
    <property type="entry name" value="Acyl-CoA dehydrogenase/oxidase, N-terminal domain"/>
    <property type="match status" value="1"/>
</dbReference>
<comment type="similarity">
    <text evidence="2 7">Belongs to the acyl-CoA dehydrogenase family.</text>
</comment>
<dbReference type="Pfam" id="PF02770">
    <property type="entry name" value="Acyl-CoA_dh_M"/>
    <property type="match status" value="1"/>
</dbReference>
<reference evidence="11" key="1">
    <citation type="submission" date="2019-02" db="EMBL/GenBank/DDBJ databases">
        <authorList>
            <person name="Li S.-H."/>
        </authorList>
    </citation>
    <scope>NUCLEOTIDE SEQUENCE</scope>
    <source>
        <strain evidence="11">IMCC14734</strain>
    </source>
</reference>
<dbReference type="InterPro" id="IPR037069">
    <property type="entry name" value="AcylCoA_DH/ox_N_sf"/>
</dbReference>
<proteinExistence type="inferred from homology"/>
<dbReference type="Pfam" id="PF00441">
    <property type="entry name" value="Acyl-CoA_dh_1"/>
    <property type="match status" value="1"/>
</dbReference>
<keyword evidence="6 7" id="KW-0560">Oxidoreductase</keyword>
<keyword evidence="4 7" id="KW-0285">Flavoprotein</keyword>
<sequence>MSWSFETDPEFQKQLDWIDQFTRDEIEPLDLVFRGPGDPWDPDSPAAKAMAPLRAIVKEKKLWACHLGAELGGGGYGQVKLGLMNEILGRSRFGPSVFGCQAPDSGNAEILAHFGTPEQKRKYLQPLLNAEIASCYSMTEPQAGADPAEFTCTATRDGDEWVINGEKWFASHARFSAFLLVMVVTNTEVPIHEGASIVLVEQGTPGMDILRNSAVGPYVEQGDGVHGYIRFTDCRVPADALLGEEGKGFLVAQTRLGGGRVHHAMRSVGVLKKAMDMMCERVLSRTTKGELLANKQFTQEKIADSYTQILQYRLHVLYTAWLIDKHKEYNREVRKEIAAIKAATPKILHDVVYRAMHLHGSLGMSDEVPLMNMWANIPELGVVDGPSEVHKVTVARTVLREYEAAPGMFPTYHTPTQSVAAFEKYGHYLPDADA</sequence>
<feature type="domain" description="Acyl-CoA dehydrogenase/oxidase N-terminal" evidence="10">
    <location>
        <begin position="56"/>
        <end position="130"/>
    </location>
</feature>
<evidence type="ECO:0000313" key="12">
    <source>
        <dbReference type="Proteomes" id="UP001143362"/>
    </source>
</evidence>
<keyword evidence="5 7" id="KW-0274">FAD</keyword>
<dbReference type="SUPFAM" id="SSF47203">
    <property type="entry name" value="Acyl-CoA dehydrogenase C-terminal domain-like"/>
    <property type="match status" value="1"/>
</dbReference>
<evidence type="ECO:0000256" key="4">
    <source>
        <dbReference type="ARBA" id="ARBA00022630"/>
    </source>
</evidence>
<comment type="cofactor">
    <cofactor evidence="1 7">
        <name>FAD</name>
        <dbReference type="ChEBI" id="CHEBI:57692"/>
    </cofactor>
</comment>
<evidence type="ECO:0000313" key="11">
    <source>
        <dbReference type="EMBL" id="MCX2982836.1"/>
    </source>
</evidence>
<evidence type="ECO:0000256" key="6">
    <source>
        <dbReference type="ARBA" id="ARBA00023002"/>
    </source>
</evidence>